<dbReference type="InterPro" id="IPR029033">
    <property type="entry name" value="His_PPase_superfam"/>
</dbReference>
<dbReference type="InterPro" id="IPR013078">
    <property type="entry name" value="His_Pase_superF_clade-1"/>
</dbReference>
<evidence type="ECO:0000313" key="2">
    <source>
        <dbReference type="Proteomes" id="UP000179221"/>
    </source>
</evidence>
<dbReference type="EMBL" id="MGGL01000013">
    <property type="protein sequence ID" value="OGM26352.1"/>
    <property type="molecule type" value="Genomic_DNA"/>
</dbReference>
<proteinExistence type="predicted"/>
<dbReference type="SUPFAM" id="SSF53254">
    <property type="entry name" value="Phosphoglycerate mutase-like"/>
    <property type="match status" value="1"/>
</dbReference>
<evidence type="ECO:0000313" key="1">
    <source>
        <dbReference type="EMBL" id="OGM26352.1"/>
    </source>
</evidence>
<evidence type="ECO:0008006" key="3">
    <source>
        <dbReference type="Google" id="ProtNLM"/>
    </source>
</evidence>
<dbReference type="Gene3D" id="3.40.50.1240">
    <property type="entry name" value="Phosphoglycerate mutase-like"/>
    <property type="match status" value="1"/>
</dbReference>
<sequence length="108" mass="12386">MQERNWGDFSEKTWPEIQKVLDKMTLNDRYNFLPPNGESWKEFDTRLKTKLNNLLGRNSGKTIVVVTHGGAIRALIPHLLGVPKEESFKYDGANFTKVSINDNSHLNN</sequence>
<name>A0A1F7YGG5_9BACT</name>
<reference evidence="1 2" key="1">
    <citation type="journal article" date="2016" name="Nat. Commun.">
        <title>Thousands of microbial genomes shed light on interconnected biogeochemical processes in an aquifer system.</title>
        <authorList>
            <person name="Anantharaman K."/>
            <person name="Brown C.T."/>
            <person name="Hug L.A."/>
            <person name="Sharon I."/>
            <person name="Castelle C.J."/>
            <person name="Probst A.J."/>
            <person name="Thomas B.C."/>
            <person name="Singh A."/>
            <person name="Wilkins M.J."/>
            <person name="Karaoz U."/>
            <person name="Brodie E.L."/>
            <person name="Williams K.H."/>
            <person name="Hubbard S.S."/>
            <person name="Banfield J.F."/>
        </authorList>
    </citation>
    <scope>NUCLEOTIDE SEQUENCE [LARGE SCALE GENOMIC DNA]</scope>
</reference>
<dbReference type="Proteomes" id="UP000179221">
    <property type="component" value="Unassembled WGS sequence"/>
</dbReference>
<dbReference type="Pfam" id="PF00300">
    <property type="entry name" value="His_Phos_1"/>
    <property type="match status" value="1"/>
</dbReference>
<gene>
    <name evidence="1" type="ORF">A2628_03255</name>
</gene>
<dbReference type="AlphaFoldDB" id="A0A1F7YGG5"/>
<comment type="caution">
    <text evidence="1">The sequence shown here is derived from an EMBL/GenBank/DDBJ whole genome shotgun (WGS) entry which is preliminary data.</text>
</comment>
<protein>
    <recommendedName>
        <fullName evidence="3">Phosphoglycerate mutase</fullName>
    </recommendedName>
</protein>
<dbReference type="CDD" id="cd07067">
    <property type="entry name" value="HP_PGM_like"/>
    <property type="match status" value="1"/>
</dbReference>
<organism evidence="1 2">
    <name type="scientific">Candidatus Woesebacteria bacterium RIFCSPHIGHO2_01_FULL_40_22</name>
    <dbReference type="NCBI Taxonomy" id="1802499"/>
    <lineage>
        <taxon>Bacteria</taxon>
        <taxon>Candidatus Woeseibacteriota</taxon>
    </lineage>
</organism>
<accession>A0A1F7YGG5</accession>